<dbReference type="SUPFAM" id="SSF54637">
    <property type="entry name" value="Thioesterase/thiol ester dehydrase-isomerase"/>
    <property type="match status" value="1"/>
</dbReference>
<evidence type="ECO:0000256" key="7">
    <source>
        <dbReference type="ARBA" id="ARBA00022801"/>
    </source>
</evidence>
<evidence type="ECO:0000256" key="3">
    <source>
        <dbReference type="ARBA" id="ARBA00004632"/>
    </source>
</evidence>
<dbReference type="InterPro" id="IPR029069">
    <property type="entry name" value="HotDog_dom_sf"/>
</dbReference>
<evidence type="ECO:0000256" key="5">
    <source>
        <dbReference type="ARBA" id="ARBA00022490"/>
    </source>
</evidence>
<evidence type="ECO:0000313" key="25">
    <source>
        <dbReference type="EMBL" id="CUU57630.1"/>
    </source>
</evidence>
<evidence type="ECO:0000256" key="4">
    <source>
        <dbReference type="ARBA" id="ARBA00022475"/>
    </source>
</evidence>
<organism evidence="25 26">
    <name type="scientific">Parafrankia irregularis</name>
    <dbReference type="NCBI Taxonomy" id="795642"/>
    <lineage>
        <taxon>Bacteria</taxon>
        <taxon>Bacillati</taxon>
        <taxon>Actinomycetota</taxon>
        <taxon>Actinomycetes</taxon>
        <taxon>Frankiales</taxon>
        <taxon>Frankiaceae</taxon>
        <taxon>Parafrankia</taxon>
    </lineage>
</organism>
<dbReference type="Proteomes" id="UP000198802">
    <property type="component" value="Unassembled WGS sequence"/>
</dbReference>
<evidence type="ECO:0000256" key="15">
    <source>
        <dbReference type="ARBA" id="ARBA00038456"/>
    </source>
</evidence>
<evidence type="ECO:0000256" key="22">
    <source>
        <dbReference type="ARBA" id="ARBA00048074"/>
    </source>
</evidence>
<dbReference type="CDD" id="cd03443">
    <property type="entry name" value="PaaI_thioesterase"/>
    <property type="match status" value="1"/>
</dbReference>
<accession>A0A0S4QRE6</accession>
<evidence type="ECO:0000256" key="17">
    <source>
        <dbReference type="ARBA" id="ARBA00040123"/>
    </source>
</evidence>
<evidence type="ECO:0000256" key="12">
    <source>
        <dbReference type="ARBA" id="ARBA00023273"/>
    </source>
</evidence>
<evidence type="ECO:0000256" key="9">
    <source>
        <dbReference type="ARBA" id="ARBA00022946"/>
    </source>
</evidence>
<dbReference type="RefSeq" id="WP_091279384.1">
    <property type="nucleotide sequence ID" value="NZ_FAOZ01000013.1"/>
</dbReference>
<dbReference type="EC" id="3.1.2.2" evidence="16"/>
<keyword evidence="9" id="KW-0809">Transit peptide</keyword>
<dbReference type="Pfam" id="PF03061">
    <property type="entry name" value="4HBT"/>
    <property type="match status" value="1"/>
</dbReference>
<evidence type="ECO:0000256" key="10">
    <source>
        <dbReference type="ARBA" id="ARBA00023098"/>
    </source>
</evidence>
<evidence type="ECO:0000256" key="23">
    <source>
        <dbReference type="ARBA" id="ARBA00048180"/>
    </source>
</evidence>
<sequence length="197" mass="21411">MTDESAALSDAVPGGPDFGRFVENLRELLDVVADTRPPAAVVTQVADQFTQLSAQLRQFAVPEAERVTGMRLDLDGRGQTMVPPVIWDERGGDRTVARVTFGRHYLTLGGAVHGGAIGLVFDEVLAMLANHGRPFARSLYLNVSYRALTRVEVGLRVEATVDRVEGRKLFLSGRLFDGETLCADAESLFIQLRPTGA</sequence>
<evidence type="ECO:0000256" key="19">
    <source>
        <dbReference type="ARBA" id="ARBA00047588"/>
    </source>
</evidence>
<comment type="catalytic activity">
    <reaction evidence="21">
        <text>decanoyl-CoA + H2O = decanoate + CoA + H(+)</text>
        <dbReference type="Rhea" id="RHEA:40059"/>
        <dbReference type="ChEBI" id="CHEBI:15377"/>
        <dbReference type="ChEBI" id="CHEBI:15378"/>
        <dbReference type="ChEBI" id="CHEBI:27689"/>
        <dbReference type="ChEBI" id="CHEBI:57287"/>
        <dbReference type="ChEBI" id="CHEBI:61430"/>
    </reaction>
    <physiologicalReaction direction="left-to-right" evidence="21">
        <dbReference type="Rhea" id="RHEA:40060"/>
    </physiologicalReaction>
</comment>
<evidence type="ECO:0000256" key="18">
    <source>
        <dbReference type="ARBA" id="ARBA00043210"/>
    </source>
</evidence>
<evidence type="ECO:0000256" key="13">
    <source>
        <dbReference type="ARBA" id="ARBA00035852"/>
    </source>
</evidence>
<name>A0A0S4QRE6_9ACTN</name>
<dbReference type="GO" id="GO:0005737">
    <property type="term" value="C:cytoplasm"/>
    <property type="evidence" value="ECO:0007669"/>
    <property type="project" value="UniProtKB-SubCell"/>
</dbReference>
<comment type="catalytic activity">
    <reaction evidence="13">
        <text>(5Z,8Z,11Z,14Z)-eicosatetraenoyl-CoA + H2O = (5Z,8Z,11Z,14Z)-eicosatetraenoate + CoA + H(+)</text>
        <dbReference type="Rhea" id="RHEA:40151"/>
        <dbReference type="ChEBI" id="CHEBI:15377"/>
        <dbReference type="ChEBI" id="CHEBI:15378"/>
        <dbReference type="ChEBI" id="CHEBI:32395"/>
        <dbReference type="ChEBI" id="CHEBI:57287"/>
        <dbReference type="ChEBI" id="CHEBI:57368"/>
    </reaction>
    <physiologicalReaction direction="left-to-right" evidence="13">
        <dbReference type="Rhea" id="RHEA:40152"/>
    </physiologicalReaction>
</comment>
<keyword evidence="11" id="KW-0472">Membrane</keyword>
<dbReference type="InterPro" id="IPR006683">
    <property type="entry name" value="Thioestr_dom"/>
</dbReference>
<keyword evidence="6" id="KW-0053">Apoptosis</keyword>
<dbReference type="GO" id="GO:0016020">
    <property type="term" value="C:membrane"/>
    <property type="evidence" value="ECO:0007669"/>
    <property type="project" value="UniProtKB-SubCell"/>
</dbReference>
<gene>
    <name evidence="25" type="ORF">Ga0074812_113128</name>
</gene>
<dbReference type="AlphaFoldDB" id="A0A0S4QRE6"/>
<evidence type="ECO:0000259" key="24">
    <source>
        <dbReference type="Pfam" id="PF03061"/>
    </source>
</evidence>
<dbReference type="Gene3D" id="3.10.129.10">
    <property type="entry name" value="Hotdog Thioesterase"/>
    <property type="match status" value="1"/>
</dbReference>
<comment type="similarity">
    <text evidence="15">Belongs to the THEM4/THEM5 thioesterase family.</text>
</comment>
<feature type="domain" description="Thioesterase" evidence="24">
    <location>
        <begin position="109"/>
        <end position="180"/>
    </location>
</feature>
<evidence type="ECO:0000256" key="6">
    <source>
        <dbReference type="ARBA" id="ARBA00022703"/>
    </source>
</evidence>
<keyword evidence="5" id="KW-0963">Cytoplasm</keyword>
<dbReference type="GO" id="GO:0016787">
    <property type="term" value="F:hydrolase activity"/>
    <property type="evidence" value="ECO:0007669"/>
    <property type="project" value="UniProtKB-KW"/>
</dbReference>
<comment type="catalytic activity">
    <reaction evidence="19">
        <text>octanoyl-CoA + H2O = octanoate + CoA + H(+)</text>
        <dbReference type="Rhea" id="RHEA:30143"/>
        <dbReference type="ChEBI" id="CHEBI:15377"/>
        <dbReference type="ChEBI" id="CHEBI:15378"/>
        <dbReference type="ChEBI" id="CHEBI:25646"/>
        <dbReference type="ChEBI" id="CHEBI:57287"/>
        <dbReference type="ChEBI" id="CHEBI:57386"/>
    </reaction>
    <physiologicalReaction direction="left-to-right" evidence="19">
        <dbReference type="Rhea" id="RHEA:30144"/>
    </physiologicalReaction>
</comment>
<keyword evidence="8" id="KW-0276">Fatty acid metabolism</keyword>
<evidence type="ECO:0000256" key="8">
    <source>
        <dbReference type="ARBA" id="ARBA00022832"/>
    </source>
</evidence>
<evidence type="ECO:0000256" key="1">
    <source>
        <dbReference type="ARBA" id="ARBA00004170"/>
    </source>
</evidence>
<evidence type="ECO:0000313" key="26">
    <source>
        <dbReference type="Proteomes" id="UP000198802"/>
    </source>
</evidence>
<dbReference type="PANTHER" id="PTHR12418">
    <property type="entry name" value="ACYL-COENZYME A THIOESTERASE THEM4"/>
    <property type="match status" value="1"/>
</dbReference>
<evidence type="ECO:0000256" key="20">
    <source>
        <dbReference type="ARBA" id="ARBA00047734"/>
    </source>
</evidence>
<comment type="catalytic activity">
    <reaction evidence="14">
        <text>(9Z)-octadecenoyl-CoA + H2O = (9Z)-octadecenoate + CoA + H(+)</text>
        <dbReference type="Rhea" id="RHEA:40139"/>
        <dbReference type="ChEBI" id="CHEBI:15377"/>
        <dbReference type="ChEBI" id="CHEBI:15378"/>
        <dbReference type="ChEBI" id="CHEBI:30823"/>
        <dbReference type="ChEBI" id="CHEBI:57287"/>
        <dbReference type="ChEBI" id="CHEBI:57387"/>
    </reaction>
    <physiologicalReaction direction="left-to-right" evidence="14">
        <dbReference type="Rhea" id="RHEA:40140"/>
    </physiologicalReaction>
</comment>
<dbReference type="InterPro" id="IPR052365">
    <property type="entry name" value="THEM4/THEM5_acyl-CoA_thioest"/>
</dbReference>
<keyword evidence="7" id="KW-0378">Hydrolase</keyword>
<evidence type="ECO:0000256" key="14">
    <source>
        <dbReference type="ARBA" id="ARBA00037002"/>
    </source>
</evidence>
<comment type="catalytic activity">
    <reaction evidence="20">
        <text>hexadecanoyl-CoA + H2O = hexadecanoate + CoA + H(+)</text>
        <dbReference type="Rhea" id="RHEA:16645"/>
        <dbReference type="ChEBI" id="CHEBI:7896"/>
        <dbReference type="ChEBI" id="CHEBI:15377"/>
        <dbReference type="ChEBI" id="CHEBI:15378"/>
        <dbReference type="ChEBI" id="CHEBI:57287"/>
        <dbReference type="ChEBI" id="CHEBI:57379"/>
        <dbReference type="EC" id="3.1.2.2"/>
    </reaction>
    <physiologicalReaction direction="left-to-right" evidence="20">
        <dbReference type="Rhea" id="RHEA:16646"/>
    </physiologicalReaction>
</comment>
<reference evidence="26" key="1">
    <citation type="submission" date="2015-11" db="EMBL/GenBank/DDBJ databases">
        <authorList>
            <person name="Varghese N."/>
        </authorList>
    </citation>
    <scope>NUCLEOTIDE SEQUENCE [LARGE SCALE GENOMIC DNA]</scope>
    <source>
        <strain evidence="26">DSM 45899</strain>
    </source>
</reference>
<keyword evidence="12" id="KW-0966">Cell projection</keyword>
<protein>
    <recommendedName>
        <fullName evidence="17">Acyl-coenzyme A thioesterase THEM4</fullName>
        <ecNumber evidence="16">3.1.2.2</ecNumber>
    </recommendedName>
    <alternativeName>
        <fullName evidence="18">Thioesterase superfamily member 4</fullName>
    </alternativeName>
</protein>
<evidence type="ECO:0000256" key="2">
    <source>
        <dbReference type="ARBA" id="ARBA00004496"/>
    </source>
</evidence>
<dbReference type="GO" id="GO:0006631">
    <property type="term" value="P:fatty acid metabolic process"/>
    <property type="evidence" value="ECO:0007669"/>
    <property type="project" value="UniProtKB-KW"/>
</dbReference>
<comment type="catalytic activity">
    <reaction evidence="23">
        <text>tetradecanoyl-CoA + H2O = tetradecanoate + CoA + H(+)</text>
        <dbReference type="Rhea" id="RHEA:40119"/>
        <dbReference type="ChEBI" id="CHEBI:15377"/>
        <dbReference type="ChEBI" id="CHEBI:15378"/>
        <dbReference type="ChEBI" id="CHEBI:30807"/>
        <dbReference type="ChEBI" id="CHEBI:57287"/>
        <dbReference type="ChEBI" id="CHEBI:57385"/>
    </reaction>
    <physiologicalReaction direction="left-to-right" evidence="23">
        <dbReference type="Rhea" id="RHEA:40120"/>
    </physiologicalReaction>
</comment>
<evidence type="ECO:0000256" key="21">
    <source>
        <dbReference type="ARBA" id="ARBA00047969"/>
    </source>
</evidence>
<keyword evidence="26" id="KW-1185">Reference proteome</keyword>
<evidence type="ECO:0000256" key="16">
    <source>
        <dbReference type="ARBA" id="ARBA00038848"/>
    </source>
</evidence>
<comment type="catalytic activity">
    <reaction evidence="22">
        <text>dodecanoyl-CoA + H2O = dodecanoate + CoA + H(+)</text>
        <dbReference type="Rhea" id="RHEA:30135"/>
        <dbReference type="ChEBI" id="CHEBI:15377"/>
        <dbReference type="ChEBI" id="CHEBI:15378"/>
        <dbReference type="ChEBI" id="CHEBI:18262"/>
        <dbReference type="ChEBI" id="CHEBI:57287"/>
        <dbReference type="ChEBI" id="CHEBI:57375"/>
    </reaction>
    <physiologicalReaction direction="left-to-right" evidence="22">
        <dbReference type="Rhea" id="RHEA:30136"/>
    </physiologicalReaction>
</comment>
<keyword evidence="10" id="KW-0443">Lipid metabolism</keyword>
<comment type="subcellular location">
    <subcellularLocation>
        <location evidence="3">Cell projection</location>
        <location evidence="3">Ruffle membrane</location>
    </subcellularLocation>
    <subcellularLocation>
        <location evidence="2">Cytoplasm</location>
    </subcellularLocation>
    <subcellularLocation>
        <location evidence="1">Membrane</location>
        <topology evidence="1">Peripheral membrane protein</topology>
    </subcellularLocation>
</comment>
<proteinExistence type="inferred from homology"/>
<keyword evidence="4" id="KW-1003">Cell membrane</keyword>
<dbReference type="EMBL" id="FAOZ01000013">
    <property type="protein sequence ID" value="CUU57630.1"/>
    <property type="molecule type" value="Genomic_DNA"/>
</dbReference>
<evidence type="ECO:0000256" key="11">
    <source>
        <dbReference type="ARBA" id="ARBA00023136"/>
    </source>
</evidence>
<dbReference type="PANTHER" id="PTHR12418:SF19">
    <property type="entry name" value="ACYL-COENZYME A THIOESTERASE THEM4"/>
    <property type="match status" value="1"/>
</dbReference>